<feature type="compositionally biased region" description="Basic and acidic residues" evidence="1">
    <location>
        <begin position="8"/>
        <end position="20"/>
    </location>
</feature>
<dbReference type="InterPro" id="IPR013321">
    <property type="entry name" value="Arc_rbn_hlx_hlx"/>
</dbReference>
<gene>
    <name evidence="2" type="ORF">SAMN02745118_00469</name>
</gene>
<evidence type="ECO:0000313" key="2">
    <source>
        <dbReference type="EMBL" id="SJZ34417.1"/>
    </source>
</evidence>
<dbReference type="EMBL" id="FUWM01000004">
    <property type="protein sequence ID" value="SJZ34417.1"/>
    <property type="molecule type" value="Genomic_DNA"/>
</dbReference>
<proteinExistence type="predicted"/>
<sequence length="56" mass="6510">MINCQTLRLDKNANSDKDSKEDLKIKMKKGYFQMGKINLRLAEEGLKAEKEAYEMV</sequence>
<dbReference type="GO" id="GO:0006355">
    <property type="term" value="P:regulation of DNA-templated transcription"/>
    <property type="evidence" value="ECO:0007669"/>
    <property type="project" value="InterPro"/>
</dbReference>
<dbReference type="Proteomes" id="UP000190625">
    <property type="component" value="Unassembled WGS sequence"/>
</dbReference>
<dbReference type="Gene3D" id="1.10.1220.10">
    <property type="entry name" value="Met repressor-like"/>
    <property type="match status" value="1"/>
</dbReference>
<evidence type="ECO:0000313" key="3">
    <source>
        <dbReference type="Proteomes" id="UP000190625"/>
    </source>
</evidence>
<evidence type="ECO:0000256" key="1">
    <source>
        <dbReference type="SAM" id="MobiDB-lite"/>
    </source>
</evidence>
<protein>
    <submittedName>
        <fullName evidence="2">CopG family transcriptional regulator / antitoxin EndoAI</fullName>
    </submittedName>
</protein>
<dbReference type="AlphaFoldDB" id="A0A1T4JWH5"/>
<organism evidence="2 3">
    <name type="scientific">Selenihalanaerobacter shriftii</name>
    <dbReference type="NCBI Taxonomy" id="142842"/>
    <lineage>
        <taxon>Bacteria</taxon>
        <taxon>Bacillati</taxon>
        <taxon>Bacillota</taxon>
        <taxon>Clostridia</taxon>
        <taxon>Halanaerobiales</taxon>
        <taxon>Halobacteroidaceae</taxon>
        <taxon>Selenihalanaerobacter</taxon>
    </lineage>
</organism>
<feature type="region of interest" description="Disordered" evidence="1">
    <location>
        <begin position="1"/>
        <end position="20"/>
    </location>
</feature>
<name>A0A1T4JWH5_9FIRM</name>
<reference evidence="3" key="1">
    <citation type="submission" date="2017-02" db="EMBL/GenBank/DDBJ databases">
        <authorList>
            <person name="Varghese N."/>
            <person name="Submissions S."/>
        </authorList>
    </citation>
    <scope>NUCLEOTIDE SEQUENCE [LARGE SCALE GENOMIC DNA]</scope>
    <source>
        <strain evidence="3">ATCC BAA-73</strain>
    </source>
</reference>
<accession>A0A1T4JWH5</accession>
<dbReference type="RefSeq" id="WP_200806397.1">
    <property type="nucleotide sequence ID" value="NZ_FUWM01000004.1"/>
</dbReference>
<keyword evidence="3" id="KW-1185">Reference proteome</keyword>
<dbReference type="STRING" id="142842.SAMN02745118_00469"/>